<keyword evidence="5" id="KW-1185">Reference proteome</keyword>
<dbReference type="Pfam" id="PF12000">
    <property type="entry name" value="Glyco_trans_4_3"/>
    <property type="match status" value="1"/>
</dbReference>
<dbReference type="InterPro" id="IPR022623">
    <property type="entry name" value="Glyco_trans_4"/>
</dbReference>
<evidence type="ECO:0000256" key="1">
    <source>
        <dbReference type="ARBA" id="ARBA00022679"/>
    </source>
</evidence>
<evidence type="ECO:0000313" key="4">
    <source>
        <dbReference type="EMBL" id="MDQ2105336.1"/>
    </source>
</evidence>
<comment type="caution">
    <text evidence="4">The sequence shown here is derived from an EMBL/GenBank/DDBJ whole genome shotgun (WGS) entry which is preliminary data.</text>
</comment>
<evidence type="ECO:0000259" key="2">
    <source>
        <dbReference type="Pfam" id="PF00534"/>
    </source>
</evidence>
<dbReference type="Pfam" id="PF00534">
    <property type="entry name" value="Glycos_transf_1"/>
    <property type="match status" value="1"/>
</dbReference>
<dbReference type="PANTHER" id="PTHR46401">
    <property type="entry name" value="GLYCOSYLTRANSFERASE WBBK-RELATED"/>
    <property type="match status" value="1"/>
</dbReference>
<dbReference type="EMBL" id="JAUJFI010000135">
    <property type="protein sequence ID" value="MDQ2105336.1"/>
    <property type="molecule type" value="Genomic_DNA"/>
</dbReference>
<evidence type="ECO:0000313" key="5">
    <source>
        <dbReference type="Proteomes" id="UP001227317"/>
    </source>
</evidence>
<organism evidence="4 5">
    <name type="scientific">Azospirillum isscasi</name>
    <dbReference type="NCBI Taxonomy" id="3053926"/>
    <lineage>
        <taxon>Bacteria</taxon>
        <taxon>Pseudomonadati</taxon>
        <taxon>Pseudomonadota</taxon>
        <taxon>Alphaproteobacteria</taxon>
        <taxon>Rhodospirillales</taxon>
        <taxon>Azospirillaceae</taxon>
        <taxon>Azospirillum</taxon>
    </lineage>
</organism>
<dbReference type="CDD" id="cd03818">
    <property type="entry name" value="GT4_ExpC-like"/>
    <property type="match status" value="1"/>
</dbReference>
<dbReference type="Gene3D" id="3.40.50.2000">
    <property type="entry name" value="Glycogen Phosphorylase B"/>
    <property type="match status" value="2"/>
</dbReference>
<feature type="domain" description="Glycosyl transferase family 4" evidence="3">
    <location>
        <begin position="27"/>
        <end position="191"/>
    </location>
</feature>
<gene>
    <name evidence="4" type="ORF">QSG27_21740</name>
</gene>
<dbReference type="SUPFAM" id="SSF53756">
    <property type="entry name" value="UDP-Glycosyltransferase/glycogen phosphorylase"/>
    <property type="match status" value="1"/>
</dbReference>
<dbReference type="PANTHER" id="PTHR46401:SF2">
    <property type="entry name" value="GLYCOSYLTRANSFERASE WBBK-RELATED"/>
    <property type="match status" value="1"/>
</dbReference>
<dbReference type="InterPro" id="IPR001296">
    <property type="entry name" value="Glyco_trans_1"/>
</dbReference>
<dbReference type="Proteomes" id="UP001227317">
    <property type="component" value="Unassembled WGS sequence"/>
</dbReference>
<accession>A0ABU0WM82</accession>
<keyword evidence="1" id="KW-0808">Transferase</keyword>
<proteinExistence type="predicted"/>
<dbReference type="RefSeq" id="WP_306709798.1">
    <property type="nucleotide sequence ID" value="NZ_JAUJFI010000135.1"/>
</dbReference>
<reference evidence="4 5" key="1">
    <citation type="submission" date="2023-06" db="EMBL/GenBank/DDBJ databases">
        <title>Azospirillum isscasensis sp.nov, a bacterium isolated from rhizosphere soil of rice.</title>
        <authorList>
            <person name="Wang H."/>
        </authorList>
    </citation>
    <scope>NUCLEOTIDE SEQUENCE [LARGE SCALE GENOMIC DNA]</scope>
    <source>
        <strain evidence="4 5">C340-1</strain>
    </source>
</reference>
<feature type="domain" description="Glycosyl transferase family 1" evidence="2">
    <location>
        <begin position="211"/>
        <end position="378"/>
    </location>
</feature>
<name>A0ABU0WM82_9PROT</name>
<protein>
    <submittedName>
        <fullName evidence="4">Glycosyltransferase family 4 protein</fullName>
    </submittedName>
</protein>
<sequence>MNIVFIHQNMPGQYKHLAARLAADPANRVVFITKRTDREIPNVRRLSYQPSRKPRENAHPYLVSTENAVLHGQAAARLLMGLREEGFRPDVIVGHPGWGETLFVKDVFPNTPYLNYCEFFYRAQGLDVGFDPSVPVNIDTVLRLRMRSTPLLLALESCDRGIAPTEWQRASHPAPFHPKIEVIHDGVDTARLLPDPDARVILPDGTVLTRQDEVLTYAVRNLEPYRGFPSFMRALPRILEARPNAKVLIAGGDEVSYGSAPAKDKTWRAAMLAEVPVDPARVVFLGHLPYDQYLAVLKVSRAHVYLTYPFVLSWSMMEAMALGCVVVGSDTAPVREVIRDGENGLLVDFFSPQAIADRVVEILKDPGAFAPLGRAARETAVERYDLARCMARQIELIRGMAER</sequence>
<evidence type="ECO:0000259" key="3">
    <source>
        <dbReference type="Pfam" id="PF12000"/>
    </source>
</evidence>